<dbReference type="AlphaFoldDB" id="A0A6X7C092"/>
<reference evidence="1" key="1">
    <citation type="journal article" date="2018" name="Genome Biol.">
        <title>SKESA: strategic k-mer extension for scrupulous assemblies.</title>
        <authorList>
            <person name="Souvorov A."/>
            <person name="Agarwala R."/>
            <person name="Lipman D.J."/>
        </authorList>
    </citation>
    <scope>NUCLEOTIDE SEQUENCE</scope>
    <source>
        <strain evidence="1">ILBSalm5484209</strain>
    </source>
</reference>
<dbReference type="GO" id="GO:0032259">
    <property type="term" value="P:methylation"/>
    <property type="evidence" value="ECO:0007669"/>
    <property type="project" value="UniProtKB-KW"/>
</dbReference>
<reference evidence="1" key="2">
    <citation type="submission" date="2019-02" db="EMBL/GenBank/DDBJ databases">
        <authorList>
            <consortium name="NCBI Pathogen Detection Project"/>
        </authorList>
    </citation>
    <scope>NUCLEOTIDE SEQUENCE</scope>
    <source>
        <strain evidence="1">ILBSalm5484209</strain>
    </source>
</reference>
<organism evidence="1">
    <name type="scientific">Salmonella enteritidis</name>
    <dbReference type="NCBI Taxonomy" id="149539"/>
    <lineage>
        <taxon>Bacteria</taxon>
        <taxon>Pseudomonadati</taxon>
        <taxon>Pseudomonadota</taxon>
        <taxon>Gammaproteobacteria</taxon>
        <taxon>Enterobacterales</taxon>
        <taxon>Enterobacteriaceae</taxon>
        <taxon>Salmonella</taxon>
    </lineage>
</organism>
<protein>
    <submittedName>
        <fullName evidence="1">DNA cytosine methyltransferase</fullName>
    </submittedName>
</protein>
<dbReference type="EMBL" id="DAAFQV010000026">
    <property type="protein sequence ID" value="HAB1162282.1"/>
    <property type="molecule type" value="Genomic_DNA"/>
</dbReference>
<dbReference type="GO" id="GO:0008168">
    <property type="term" value="F:methyltransferase activity"/>
    <property type="evidence" value="ECO:0007669"/>
    <property type="project" value="UniProtKB-KW"/>
</dbReference>
<name>A0A6X7C092_SALEN</name>
<evidence type="ECO:0000313" key="1">
    <source>
        <dbReference type="EMBL" id="HAB1162282.1"/>
    </source>
</evidence>
<keyword evidence="1" id="KW-0808">Transferase</keyword>
<proteinExistence type="predicted"/>
<gene>
    <name evidence="1" type="ORF">GI614_22705</name>
</gene>
<sequence>MIIWSLFDGSGLMAQPWAEAGHTCYCFNYDGADHGDYARLGAKVEHENIHYINAWIDNKFDFDIAPDIIFAFPPCTDLAVSGAAHFETKRRKNPTFQVEAVITCKVAARLAKKYNVPYMIENPVSVLSSLWRKPDYVFNPNEYGGYLPENDTHPMFPDVIPARDAYVKKTCLWMGNGFVMPDVAVVSADSGDNPGWAKLGGKSARTKTIRSLTPRGFAKAVYEANHV</sequence>
<accession>A0A6X7C092</accession>
<keyword evidence="1" id="KW-0489">Methyltransferase</keyword>
<comment type="caution">
    <text evidence="1">The sequence shown here is derived from an EMBL/GenBank/DDBJ whole genome shotgun (WGS) entry which is preliminary data.</text>
</comment>